<dbReference type="PANTHER" id="PTHR43065">
    <property type="entry name" value="SENSOR HISTIDINE KINASE"/>
    <property type="match status" value="1"/>
</dbReference>
<dbReference type="Gene3D" id="1.10.287.130">
    <property type="match status" value="1"/>
</dbReference>
<dbReference type="CDD" id="cd00130">
    <property type="entry name" value="PAS"/>
    <property type="match status" value="2"/>
</dbReference>
<dbReference type="SUPFAM" id="SSF47384">
    <property type="entry name" value="Homodimeric domain of signal transducing histidine kinase"/>
    <property type="match status" value="1"/>
</dbReference>
<dbReference type="EC" id="2.7.13.3" evidence="2"/>
<dbReference type="InterPro" id="IPR000700">
    <property type="entry name" value="PAS-assoc_C"/>
</dbReference>
<feature type="domain" description="PAS" evidence="7">
    <location>
        <begin position="300"/>
        <end position="370"/>
    </location>
</feature>
<dbReference type="Gene3D" id="3.30.450.20">
    <property type="entry name" value="PAS domain"/>
    <property type="match status" value="3"/>
</dbReference>
<dbReference type="InterPro" id="IPR035965">
    <property type="entry name" value="PAS-like_dom_sf"/>
</dbReference>
<dbReference type="SUPFAM" id="SSF52172">
    <property type="entry name" value="CheY-like"/>
    <property type="match status" value="2"/>
</dbReference>
<feature type="domain" description="Response regulatory" evidence="6">
    <location>
        <begin position="706"/>
        <end position="822"/>
    </location>
</feature>
<evidence type="ECO:0000259" key="5">
    <source>
        <dbReference type="PROSITE" id="PS50109"/>
    </source>
</evidence>
<dbReference type="NCBIfam" id="TIGR00229">
    <property type="entry name" value="sensory_box"/>
    <property type="match status" value="3"/>
</dbReference>
<dbReference type="InterPro" id="IPR001789">
    <property type="entry name" value="Sig_transdc_resp-reg_receiver"/>
</dbReference>
<dbReference type="SUPFAM" id="SSF55874">
    <property type="entry name" value="ATPase domain of HSP90 chaperone/DNA topoisomerase II/histidine kinase"/>
    <property type="match status" value="1"/>
</dbReference>
<dbReference type="SMART" id="SM00387">
    <property type="entry name" value="HATPase_c"/>
    <property type="match status" value="1"/>
</dbReference>
<dbReference type="InterPro" id="IPR013655">
    <property type="entry name" value="PAS_fold_3"/>
</dbReference>
<evidence type="ECO:0000259" key="6">
    <source>
        <dbReference type="PROSITE" id="PS50110"/>
    </source>
</evidence>
<reference evidence="9 10" key="1">
    <citation type="submission" date="2024-09" db="EMBL/GenBank/DDBJ databases">
        <authorList>
            <person name="Sun Q."/>
            <person name="Mori K."/>
        </authorList>
    </citation>
    <scope>NUCLEOTIDE SEQUENCE [LARGE SCALE GENOMIC DNA]</scope>
    <source>
        <strain evidence="9 10">TBRC 4938</strain>
    </source>
</reference>
<evidence type="ECO:0000256" key="2">
    <source>
        <dbReference type="ARBA" id="ARBA00012438"/>
    </source>
</evidence>
<dbReference type="CDD" id="cd00156">
    <property type="entry name" value="REC"/>
    <property type="match status" value="1"/>
</dbReference>
<dbReference type="SMART" id="SM00448">
    <property type="entry name" value="REC"/>
    <property type="match status" value="2"/>
</dbReference>
<keyword evidence="10" id="KW-1185">Reference proteome</keyword>
<proteinExistence type="predicted"/>
<dbReference type="InterPro" id="IPR003594">
    <property type="entry name" value="HATPase_dom"/>
</dbReference>
<dbReference type="InterPro" id="IPR005467">
    <property type="entry name" value="His_kinase_dom"/>
</dbReference>
<protein>
    <recommendedName>
        <fullName evidence="2">histidine kinase</fullName>
        <ecNumber evidence="2">2.7.13.3</ecNumber>
    </recommendedName>
</protein>
<dbReference type="InterPro" id="IPR036097">
    <property type="entry name" value="HisK_dim/P_sf"/>
</dbReference>
<dbReference type="Pfam" id="PF00512">
    <property type="entry name" value="HisKA"/>
    <property type="match status" value="1"/>
</dbReference>
<dbReference type="Pfam" id="PF00072">
    <property type="entry name" value="Response_reg"/>
    <property type="match status" value="2"/>
</dbReference>
<dbReference type="SMART" id="SM00388">
    <property type="entry name" value="HisKA"/>
    <property type="match status" value="1"/>
</dbReference>
<feature type="modified residue" description="4-aspartylphosphate" evidence="4">
    <location>
        <position position="906"/>
    </location>
</feature>
<feature type="domain" description="PAS" evidence="7">
    <location>
        <begin position="8"/>
        <end position="56"/>
    </location>
</feature>
<dbReference type="CDD" id="cd18161">
    <property type="entry name" value="REC_hyHK_blue-like"/>
    <property type="match status" value="1"/>
</dbReference>
<feature type="domain" description="Response regulatory" evidence="6">
    <location>
        <begin position="857"/>
        <end position="968"/>
    </location>
</feature>
<name>A0ABV6AM92_9HYPH</name>
<feature type="domain" description="PAC" evidence="8">
    <location>
        <begin position="244"/>
        <end position="299"/>
    </location>
</feature>
<dbReference type="Pfam" id="PF02518">
    <property type="entry name" value="HATPase_c"/>
    <property type="match status" value="1"/>
</dbReference>
<dbReference type="SMART" id="SM00086">
    <property type="entry name" value="PAC"/>
    <property type="match status" value="2"/>
</dbReference>
<dbReference type="PROSITE" id="PS50113">
    <property type="entry name" value="PAC"/>
    <property type="match status" value="2"/>
</dbReference>
<evidence type="ECO:0000259" key="7">
    <source>
        <dbReference type="PROSITE" id="PS50112"/>
    </source>
</evidence>
<gene>
    <name evidence="9" type="ORF">ACFFP0_23050</name>
</gene>
<dbReference type="InterPro" id="IPR000014">
    <property type="entry name" value="PAS"/>
</dbReference>
<dbReference type="InterPro" id="IPR003661">
    <property type="entry name" value="HisK_dim/P_dom"/>
</dbReference>
<dbReference type="CDD" id="cd16919">
    <property type="entry name" value="HATPase_CckA-like"/>
    <property type="match status" value="1"/>
</dbReference>
<dbReference type="InterPro" id="IPR001610">
    <property type="entry name" value="PAC"/>
</dbReference>
<dbReference type="Gene3D" id="3.30.565.10">
    <property type="entry name" value="Histidine kinase-like ATPase, C-terminal domain"/>
    <property type="match status" value="1"/>
</dbReference>
<feature type="domain" description="PAC" evidence="8">
    <location>
        <begin position="373"/>
        <end position="425"/>
    </location>
</feature>
<evidence type="ECO:0000256" key="4">
    <source>
        <dbReference type="PROSITE-ProRule" id="PRU00169"/>
    </source>
</evidence>
<evidence type="ECO:0000313" key="9">
    <source>
        <dbReference type="EMBL" id="MFB9951737.1"/>
    </source>
</evidence>
<dbReference type="PROSITE" id="PS50110">
    <property type="entry name" value="RESPONSE_REGULATORY"/>
    <property type="match status" value="2"/>
</dbReference>
<comment type="catalytic activity">
    <reaction evidence="1">
        <text>ATP + protein L-histidine = ADP + protein N-phospho-L-histidine.</text>
        <dbReference type="EC" id="2.7.13.3"/>
    </reaction>
</comment>
<dbReference type="CDD" id="cd00082">
    <property type="entry name" value="HisKA"/>
    <property type="match status" value="1"/>
</dbReference>
<dbReference type="PRINTS" id="PR00344">
    <property type="entry name" value="BCTRLSENSOR"/>
</dbReference>
<dbReference type="Gene3D" id="3.40.50.2300">
    <property type="match status" value="2"/>
</dbReference>
<organism evidence="9 10">
    <name type="scientific">Rhizobium puerariae</name>
    <dbReference type="NCBI Taxonomy" id="1585791"/>
    <lineage>
        <taxon>Bacteria</taxon>
        <taxon>Pseudomonadati</taxon>
        <taxon>Pseudomonadota</taxon>
        <taxon>Alphaproteobacteria</taxon>
        <taxon>Hyphomicrobiales</taxon>
        <taxon>Rhizobiaceae</taxon>
        <taxon>Rhizobium/Agrobacterium group</taxon>
        <taxon>Rhizobium</taxon>
    </lineage>
</organism>
<dbReference type="Pfam" id="PF08448">
    <property type="entry name" value="PAS_4"/>
    <property type="match status" value="2"/>
</dbReference>
<accession>A0ABV6AM92</accession>
<dbReference type="PANTHER" id="PTHR43065:SF49">
    <property type="entry name" value="HISTIDINE KINASE"/>
    <property type="match status" value="1"/>
</dbReference>
<dbReference type="SMART" id="SM00091">
    <property type="entry name" value="PAS"/>
    <property type="match status" value="3"/>
</dbReference>
<sequence length="974" mass="107598">MFRLTELSDIDLDQLFNLSPNPYVILDRELRLVGMNDAYLAVTGRSRGELLGRNMFDAFPSDPESVPGRMLRQSFAKVLSTGEVDHMSLVSYPIAGSDGQMEERYWSATHTPLKDEAGEVVFILQHTVDVTELHLLRSRLADDGSLQVHAGLLRRADAVQGQNAALGAEREYLRMLFEQAPGFMAVLREPEHIFVIANKAYRVLVGREDLIGKTVREALPDIAGQGFYELLDEVYRAGTPYSAHSTRILLQPREDKAPEERFLDFVYQPIRDRNGAVTGIFVQGHDVTNLRRAQEAARDNEDRFRTLAQSLPTQVWTATPDGRMQWCNDQIFAYSGLESFYFDKDRRSEMLHPDDVPRIAAAWGEALRTGDWLETEIRLRRHDGIYRWFISRAVPIRKDDGEITLWVATNTDIDEQKQTETQLSDLAVTLGHRVEERTIELERTQEVLRQSQKMEAIGNLAGGIAHDFNNLLQVITGNLQLLAREVAGNEAAEKRLESALAGASRGARLASQLLSFGRRQPLQPKVINLSRLIREMDHLLRRSLGEAIEIDTIVGGGLWNTLVDPSNVENALLNLAINARDAMNGQGKLTIELGNAFLDDEYARQAFDVRAGQYVMLAVTDTGDGMTPDVLEKVFDPFFTTKPEGKGTGLGLSMVYGFVKQSGGHIRIYSEPGSGTTVRIYLPRSMEEEDAVAESLGGGASGGDETVLVVEDDEAVREITIGLLSELGYRVLRARDADSGLAIIESGVPIDVLFTDVVMPGRLKSRDLARKAKERLPHLGILFTSGYTENSIVHGGRLDPGVNLLSKPYTREALARKIRQVIEQGREGAPSRSVERPVSAIAASAAGQATLADLPITVLLVEDEVLIRISTADLLQDSGMIVVEAGSANEALAVIGSQSVDILITDVHLPEMSGPELVLKIREALPFLPVIFATGDQNVPEAEALSHAALIVKPYDYEMLLTRIRAMVVLRSGD</sequence>
<dbReference type="Proteomes" id="UP001589692">
    <property type="component" value="Unassembled WGS sequence"/>
</dbReference>
<feature type="domain" description="Histidine kinase" evidence="5">
    <location>
        <begin position="463"/>
        <end position="686"/>
    </location>
</feature>
<feature type="modified residue" description="4-aspartylphosphate" evidence="4">
    <location>
        <position position="756"/>
    </location>
</feature>
<comment type="caution">
    <text evidence="9">The sequence shown here is derived from an EMBL/GenBank/DDBJ whole genome shotgun (WGS) entry which is preliminary data.</text>
</comment>
<dbReference type="InterPro" id="IPR036890">
    <property type="entry name" value="HATPase_C_sf"/>
</dbReference>
<dbReference type="PROSITE" id="PS50112">
    <property type="entry name" value="PAS"/>
    <property type="match status" value="2"/>
</dbReference>
<evidence type="ECO:0000256" key="1">
    <source>
        <dbReference type="ARBA" id="ARBA00000085"/>
    </source>
</evidence>
<dbReference type="PROSITE" id="PS50109">
    <property type="entry name" value="HIS_KIN"/>
    <property type="match status" value="1"/>
</dbReference>
<dbReference type="EMBL" id="JBHMAA010000028">
    <property type="protein sequence ID" value="MFB9951737.1"/>
    <property type="molecule type" value="Genomic_DNA"/>
</dbReference>
<dbReference type="InterPro" id="IPR004358">
    <property type="entry name" value="Sig_transdc_His_kin-like_C"/>
</dbReference>
<dbReference type="SUPFAM" id="SSF55785">
    <property type="entry name" value="PYP-like sensor domain (PAS domain)"/>
    <property type="match status" value="3"/>
</dbReference>
<evidence type="ECO:0000313" key="10">
    <source>
        <dbReference type="Proteomes" id="UP001589692"/>
    </source>
</evidence>
<evidence type="ECO:0000259" key="8">
    <source>
        <dbReference type="PROSITE" id="PS50113"/>
    </source>
</evidence>
<dbReference type="Pfam" id="PF08447">
    <property type="entry name" value="PAS_3"/>
    <property type="match status" value="1"/>
</dbReference>
<dbReference type="InterPro" id="IPR011006">
    <property type="entry name" value="CheY-like_superfamily"/>
</dbReference>
<dbReference type="RefSeq" id="WP_377264555.1">
    <property type="nucleotide sequence ID" value="NZ_JBHMAA010000028.1"/>
</dbReference>
<evidence type="ECO:0000256" key="3">
    <source>
        <dbReference type="ARBA" id="ARBA00022553"/>
    </source>
</evidence>
<dbReference type="InterPro" id="IPR013656">
    <property type="entry name" value="PAS_4"/>
</dbReference>
<keyword evidence="3 4" id="KW-0597">Phosphoprotein</keyword>